<proteinExistence type="predicted"/>
<name>A0A1H7MYP1_AQUAM</name>
<dbReference type="Proteomes" id="UP000198521">
    <property type="component" value="Unassembled WGS sequence"/>
</dbReference>
<dbReference type="EMBL" id="FOAB01000003">
    <property type="protein sequence ID" value="SEL16442.1"/>
    <property type="molecule type" value="Genomic_DNA"/>
</dbReference>
<dbReference type="OrthoDB" id="1163673at2"/>
<dbReference type="STRING" id="1038014.SAMN04487910_1907"/>
<evidence type="ECO:0000313" key="2">
    <source>
        <dbReference type="Proteomes" id="UP000198521"/>
    </source>
</evidence>
<evidence type="ECO:0000313" key="1">
    <source>
        <dbReference type="EMBL" id="SEL16442.1"/>
    </source>
</evidence>
<dbReference type="RefSeq" id="WP_091407788.1">
    <property type="nucleotide sequence ID" value="NZ_FOAB01000003.1"/>
</dbReference>
<protein>
    <submittedName>
        <fullName evidence="1">Uncharacterized protein</fullName>
    </submittedName>
</protein>
<keyword evidence="2" id="KW-1185">Reference proteome</keyword>
<gene>
    <name evidence="1" type="ORF">SAMN04487910_1907</name>
</gene>
<dbReference type="AlphaFoldDB" id="A0A1H7MYP1"/>
<sequence length="73" mass="8368">MKEELSISDLREVIRNLITFIAVEGKEYVNENKKSDYVASYLVLLAKIINQVEEGEQTSLVESITEDISNYIK</sequence>
<reference evidence="1 2" key="1">
    <citation type="submission" date="2016-10" db="EMBL/GenBank/DDBJ databases">
        <authorList>
            <person name="de Groot N.N."/>
        </authorList>
    </citation>
    <scope>NUCLEOTIDE SEQUENCE [LARGE SCALE GENOMIC DNA]</scope>
    <source>
        <strain evidence="1 2">DSM 25232</strain>
    </source>
</reference>
<accession>A0A1H7MYP1</accession>
<organism evidence="1 2">
    <name type="scientific">Aquimarina amphilecti</name>
    <dbReference type="NCBI Taxonomy" id="1038014"/>
    <lineage>
        <taxon>Bacteria</taxon>
        <taxon>Pseudomonadati</taxon>
        <taxon>Bacteroidota</taxon>
        <taxon>Flavobacteriia</taxon>
        <taxon>Flavobacteriales</taxon>
        <taxon>Flavobacteriaceae</taxon>
        <taxon>Aquimarina</taxon>
    </lineage>
</organism>